<evidence type="ECO:0000256" key="4">
    <source>
        <dbReference type="ARBA" id="ARBA00022692"/>
    </source>
</evidence>
<keyword evidence="5" id="KW-0460">Magnesium</keyword>
<evidence type="ECO:0000256" key="1">
    <source>
        <dbReference type="ARBA" id="ARBA00004141"/>
    </source>
</evidence>
<dbReference type="STRING" id="1229831.M832_03120"/>
<comment type="similarity">
    <text evidence="2">Belongs to the SLC41A transporter family.</text>
</comment>
<sequence>MFFVKLGVDPALASGPIVTALNDIMSMVIFFLITGLLNFFFFS</sequence>
<evidence type="ECO:0000256" key="8">
    <source>
        <dbReference type="SAM" id="Phobius"/>
    </source>
</evidence>
<dbReference type="EMBL" id="CP006571">
    <property type="protein sequence ID" value="AHK63177.1"/>
    <property type="molecule type" value="Genomic_DNA"/>
</dbReference>
<keyword evidence="7 8" id="KW-0472">Membrane</keyword>
<evidence type="ECO:0000259" key="9">
    <source>
        <dbReference type="Pfam" id="PF01769"/>
    </source>
</evidence>
<evidence type="ECO:0000256" key="5">
    <source>
        <dbReference type="ARBA" id="ARBA00022842"/>
    </source>
</evidence>
<keyword evidence="4 8" id="KW-0812">Transmembrane</keyword>
<dbReference type="KEGG" id="cav:M832_03120"/>
<dbReference type="AlphaFoldDB" id="W8JZX9"/>
<dbReference type="eggNOG" id="COG2239">
    <property type="taxonomic scope" value="Bacteria"/>
</dbReference>
<dbReference type="Proteomes" id="UP000019433">
    <property type="component" value="Chromosome"/>
</dbReference>
<evidence type="ECO:0000256" key="6">
    <source>
        <dbReference type="ARBA" id="ARBA00022989"/>
    </source>
</evidence>
<dbReference type="GO" id="GO:0008324">
    <property type="term" value="F:monoatomic cation transmembrane transporter activity"/>
    <property type="evidence" value="ECO:0007669"/>
    <property type="project" value="InterPro"/>
</dbReference>
<dbReference type="Gene3D" id="1.10.357.20">
    <property type="entry name" value="SLC41 divalent cation transporters, integral membrane domain"/>
    <property type="match status" value="1"/>
</dbReference>
<feature type="transmembrane region" description="Helical" evidence="8">
    <location>
        <begin position="24"/>
        <end position="42"/>
    </location>
</feature>
<reference evidence="10 11" key="1">
    <citation type="journal article" date="2014" name="Syst. Appl. Microbiol.">
        <title>Evidence for the existence of two new members of the family Chlamydiaceae and proposal of Chlamydia avium sp. nov. and Chlamydia gallinacea sp. nov.</title>
        <authorList>
            <person name="Sachse K."/>
            <person name="Laroucau K."/>
            <person name="Riege K."/>
            <person name="Wehner S."/>
            <person name="Dilcher M."/>
            <person name="Creasy H.H."/>
            <person name="Weidmann M."/>
            <person name="Myers G."/>
            <person name="Vorimore F."/>
            <person name="Vicari N."/>
            <person name="Magnino S."/>
            <person name="Liebler-Tenorio E."/>
            <person name="Ruettger A."/>
            <person name="Bavoil P.M."/>
            <person name="Hufert F.T."/>
            <person name="Rossello-Mora R."/>
            <person name="Marz M."/>
        </authorList>
    </citation>
    <scope>NUCLEOTIDE SEQUENCE [LARGE SCALE GENOMIC DNA]</scope>
    <source>
        <strain evidence="10 11">10DC88</strain>
    </source>
</reference>
<dbReference type="InterPro" id="IPR006667">
    <property type="entry name" value="SLC41_membr_dom"/>
</dbReference>
<evidence type="ECO:0000256" key="2">
    <source>
        <dbReference type="ARBA" id="ARBA00009749"/>
    </source>
</evidence>
<dbReference type="Pfam" id="PF01769">
    <property type="entry name" value="MgtE"/>
    <property type="match status" value="1"/>
</dbReference>
<gene>
    <name evidence="10" type="ORF">M832_03120</name>
</gene>
<keyword evidence="6 8" id="KW-1133">Transmembrane helix</keyword>
<evidence type="ECO:0000313" key="10">
    <source>
        <dbReference type="EMBL" id="AHK63177.1"/>
    </source>
</evidence>
<evidence type="ECO:0000256" key="3">
    <source>
        <dbReference type="ARBA" id="ARBA00022448"/>
    </source>
</evidence>
<proteinExistence type="inferred from homology"/>
<feature type="domain" description="SLC41A/MgtE integral membrane" evidence="9">
    <location>
        <begin position="2"/>
        <end position="33"/>
    </location>
</feature>
<dbReference type="SUPFAM" id="SSF161093">
    <property type="entry name" value="MgtE membrane domain-like"/>
    <property type="match status" value="1"/>
</dbReference>
<dbReference type="GO" id="GO:0016020">
    <property type="term" value="C:membrane"/>
    <property type="evidence" value="ECO:0007669"/>
    <property type="project" value="UniProtKB-SubCell"/>
</dbReference>
<evidence type="ECO:0000256" key="7">
    <source>
        <dbReference type="ARBA" id="ARBA00023136"/>
    </source>
</evidence>
<accession>W8JZX9</accession>
<evidence type="ECO:0000313" key="11">
    <source>
        <dbReference type="Proteomes" id="UP000019433"/>
    </source>
</evidence>
<protein>
    <recommendedName>
        <fullName evidence="9">SLC41A/MgtE integral membrane domain-containing protein</fullName>
    </recommendedName>
</protein>
<comment type="subcellular location">
    <subcellularLocation>
        <location evidence="1">Membrane</location>
        <topology evidence="1">Multi-pass membrane protein</topology>
    </subcellularLocation>
</comment>
<dbReference type="HOGENOM" id="CLU_3231371_0_0_0"/>
<name>W8JZX9_9CHLA</name>
<organism evidence="10 11">
    <name type="scientific">Chlamydia avium 10DC88</name>
    <dbReference type="NCBI Taxonomy" id="1229831"/>
    <lineage>
        <taxon>Bacteria</taxon>
        <taxon>Pseudomonadati</taxon>
        <taxon>Chlamydiota</taxon>
        <taxon>Chlamydiia</taxon>
        <taxon>Chlamydiales</taxon>
        <taxon>Chlamydiaceae</taxon>
        <taxon>Chlamydia/Chlamydophila group</taxon>
        <taxon>Chlamydia</taxon>
    </lineage>
</organism>
<keyword evidence="3" id="KW-0813">Transport</keyword>
<dbReference type="InterPro" id="IPR036739">
    <property type="entry name" value="SLC41_membr_dom_sf"/>
</dbReference>